<dbReference type="AlphaFoldDB" id="A0A367VVF5"/>
<dbReference type="SUPFAM" id="SSF48179">
    <property type="entry name" value="6-phosphogluconate dehydrogenase C-terminal domain-like"/>
    <property type="match status" value="1"/>
</dbReference>
<protein>
    <submittedName>
        <fullName evidence="5">3-hydroxyisobutyrate dehydrogenase</fullName>
    </submittedName>
</protein>
<organism evidence="5 6">
    <name type="scientific">Thalassospira profundimaris</name>
    <dbReference type="NCBI Taxonomy" id="502049"/>
    <lineage>
        <taxon>Bacteria</taxon>
        <taxon>Pseudomonadati</taxon>
        <taxon>Pseudomonadota</taxon>
        <taxon>Alphaproteobacteria</taxon>
        <taxon>Rhodospirillales</taxon>
        <taxon>Thalassospiraceae</taxon>
        <taxon>Thalassospira</taxon>
    </lineage>
</organism>
<feature type="active site" evidence="2">
    <location>
        <position position="179"/>
    </location>
</feature>
<keyword evidence="1" id="KW-0560">Oxidoreductase</keyword>
<feature type="domain" description="Phosphogluconate dehydrogenase NAD-binding putative C-terminal" evidence="4">
    <location>
        <begin position="201"/>
        <end position="270"/>
    </location>
</feature>
<dbReference type="PIRSF" id="PIRSF000103">
    <property type="entry name" value="HIBADH"/>
    <property type="match status" value="1"/>
</dbReference>
<dbReference type="InterPro" id="IPR015815">
    <property type="entry name" value="HIBADH-related"/>
</dbReference>
<evidence type="ECO:0000313" key="5">
    <source>
        <dbReference type="EMBL" id="RCK29725.1"/>
    </source>
</evidence>
<evidence type="ECO:0000313" key="6">
    <source>
        <dbReference type="Proteomes" id="UP000253226"/>
    </source>
</evidence>
<dbReference type="PANTHER" id="PTHR43580">
    <property type="entry name" value="OXIDOREDUCTASE GLYR1-RELATED"/>
    <property type="match status" value="1"/>
</dbReference>
<sequence length="297" mass="31405">MTVDIKTIAFLGFGEAAQAFVKGWGSDIVPVTRAFDIKTTSADTTIREAKNADYVAAGVTGAVSGQVALSGAELVFSLVTADQAALVARDAAASIEPGTFFFDCNSCAPGTKRRNAELIEASGGRYVDMAVMAPVYPKLHKTPILLSGPHAEAAKPVLEALGMEPGIAGETVGAGSAIKMVRSVMMKGLEALFAECVLAGRRAGVDETVLASLDKTYPGFDFMDKAAYMLERSMTHGIRRAAEMEEVALTVEELGLNNGMAKATVDWQRSIGELKLDAGDLGYRERADMILEAMAKK</sequence>
<evidence type="ECO:0000259" key="4">
    <source>
        <dbReference type="Pfam" id="PF09130"/>
    </source>
</evidence>
<dbReference type="PANTHER" id="PTHR43580:SF2">
    <property type="entry name" value="CYTOKINE-LIKE NUCLEAR FACTOR N-PAC"/>
    <property type="match status" value="1"/>
</dbReference>
<dbReference type="InterPro" id="IPR006115">
    <property type="entry name" value="6PGDH_NADP-bd"/>
</dbReference>
<dbReference type="InterPro" id="IPR013328">
    <property type="entry name" value="6PGD_dom2"/>
</dbReference>
<dbReference type="InterPro" id="IPR008927">
    <property type="entry name" value="6-PGluconate_DH-like_C_sf"/>
</dbReference>
<dbReference type="Gene3D" id="3.40.50.720">
    <property type="entry name" value="NAD(P)-binding Rossmann-like Domain"/>
    <property type="match status" value="1"/>
</dbReference>
<dbReference type="Pfam" id="PF03446">
    <property type="entry name" value="NAD_binding_2"/>
    <property type="match status" value="1"/>
</dbReference>
<dbReference type="SUPFAM" id="SSF51735">
    <property type="entry name" value="NAD(P)-binding Rossmann-fold domains"/>
    <property type="match status" value="1"/>
</dbReference>
<proteinExistence type="predicted"/>
<dbReference type="GO" id="GO:0050661">
    <property type="term" value="F:NADP binding"/>
    <property type="evidence" value="ECO:0007669"/>
    <property type="project" value="InterPro"/>
</dbReference>
<dbReference type="InterPro" id="IPR051265">
    <property type="entry name" value="HIBADH-related_NP60_sf"/>
</dbReference>
<dbReference type="InterPro" id="IPR015814">
    <property type="entry name" value="Pgluconate_DH_NAD-bd_C"/>
</dbReference>
<feature type="domain" description="6-phosphogluconate dehydrogenase NADP-binding" evidence="3">
    <location>
        <begin position="47"/>
        <end position="163"/>
    </location>
</feature>
<reference evidence="5 6" key="1">
    <citation type="submission" date="2014-07" db="EMBL/GenBank/DDBJ databases">
        <title>Draft genome sequence of Thalassospira profundimaris 35.</title>
        <authorList>
            <person name="Lai Q."/>
            <person name="Shao Z."/>
        </authorList>
    </citation>
    <scope>NUCLEOTIDE SEQUENCE [LARGE SCALE GENOMIC DNA]</scope>
    <source>
        <strain evidence="5 6">35</strain>
    </source>
</reference>
<dbReference type="InterPro" id="IPR036291">
    <property type="entry name" value="NAD(P)-bd_dom_sf"/>
</dbReference>
<evidence type="ECO:0000256" key="1">
    <source>
        <dbReference type="ARBA" id="ARBA00023002"/>
    </source>
</evidence>
<evidence type="ECO:0000259" key="3">
    <source>
        <dbReference type="Pfam" id="PF03446"/>
    </source>
</evidence>
<dbReference type="GO" id="GO:0016491">
    <property type="term" value="F:oxidoreductase activity"/>
    <property type="evidence" value="ECO:0007669"/>
    <property type="project" value="UniProtKB-KW"/>
</dbReference>
<accession>A0A367VVF5</accession>
<dbReference type="RefSeq" id="WP_181846522.1">
    <property type="nucleotide sequence ID" value="NZ_JPWF01000032.1"/>
</dbReference>
<evidence type="ECO:0000256" key="2">
    <source>
        <dbReference type="PIRSR" id="PIRSR000103-1"/>
    </source>
</evidence>
<comment type="caution">
    <text evidence="5">The sequence shown here is derived from an EMBL/GenBank/DDBJ whole genome shotgun (WGS) entry which is preliminary data.</text>
</comment>
<name>A0A367VVF5_9PROT</name>
<dbReference type="Gene3D" id="1.10.1040.10">
    <property type="entry name" value="N-(1-d-carboxylethyl)-l-norvaline Dehydrogenase, domain 2"/>
    <property type="match status" value="1"/>
</dbReference>
<dbReference type="Proteomes" id="UP000253226">
    <property type="component" value="Unassembled WGS sequence"/>
</dbReference>
<gene>
    <name evidence="5" type="ORF">TH19_22945</name>
</gene>
<dbReference type="Pfam" id="PF09130">
    <property type="entry name" value="DUF1932"/>
    <property type="match status" value="1"/>
</dbReference>
<dbReference type="EMBL" id="JPWF01000032">
    <property type="protein sequence ID" value="RCK29725.1"/>
    <property type="molecule type" value="Genomic_DNA"/>
</dbReference>